<evidence type="ECO:0000313" key="1">
    <source>
        <dbReference type="EMBL" id="MCI40384.1"/>
    </source>
</evidence>
<evidence type="ECO:0000313" key="2">
    <source>
        <dbReference type="Proteomes" id="UP000265520"/>
    </source>
</evidence>
<dbReference type="InterPro" id="IPR004252">
    <property type="entry name" value="Probable_transposase_24"/>
</dbReference>
<proteinExistence type="predicted"/>
<keyword evidence="2" id="KW-1185">Reference proteome</keyword>
<comment type="caution">
    <text evidence="1">The sequence shown here is derived from an EMBL/GenBank/DDBJ whole genome shotgun (WGS) entry which is preliminary data.</text>
</comment>
<dbReference type="Pfam" id="PF03004">
    <property type="entry name" value="Transposase_24"/>
    <property type="match status" value="1"/>
</dbReference>
<accession>A0A392RWE0</accession>
<dbReference type="Proteomes" id="UP000265520">
    <property type="component" value="Unassembled WGS sequence"/>
</dbReference>
<organism evidence="1 2">
    <name type="scientific">Trifolium medium</name>
    <dbReference type="NCBI Taxonomy" id="97028"/>
    <lineage>
        <taxon>Eukaryota</taxon>
        <taxon>Viridiplantae</taxon>
        <taxon>Streptophyta</taxon>
        <taxon>Embryophyta</taxon>
        <taxon>Tracheophyta</taxon>
        <taxon>Spermatophyta</taxon>
        <taxon>Magnoliopsida</taxon>
        <taxon>eudicotyledons</taxon>
        <taxon>Gunneridae</taxon>
        <taxon>Pentapetalae</taxon>
        <taxon>rosids</taxon>
        <taxon>fabids</taxon>
        <taxon>Fabales</taxon>
        <taxon>Fabaceae</taxon>
        <taxon>Papilionoideae</taxon>
        <taxon>50 kb inversion clade</taxon>
        <taxon>NPAAA clade</taxon>
        <taxon>Hologalegina</taxon>
        <taxon>IRL clade</taxon>
        <taxon>Trifolieae</taxon>
        <taxon>Trifolium</taxon>
    </lineage>
</organism>
<protein>
    <submittedName>
        <fullName evidence="1">Uncharacterized protein</fullName>
    </submittedName>
</protein>
<name>A0A392RWE0_9FABA</name>
<sequence length="80" mass="9072">MTKWTKPGYKVKCQKAKQNRHTEEAQQSCVHSGGSKSAATLRIEFFQVHGRAPTFMEMNDLMHKFAESGEWTGTRAQEVA</sequence>
<dbReference type="EMBL" id="LXQA010279132">
    <property type="protein sequence ID" value="MCI40384.1"/>
    <property type="molecule type" value="Genomic_DNA"/>
</dbReference>
<feature type="non-terminal residue" evidence="1">
    <location>
        <position position="80"/>
    </location>
</feature>
<reference evidence="1 2" key="1">
    <citation type="journal article" date="2018" name="Front. Plant Sci.">
        <title>Red Clover (Trifolium pratense) and Zigzag Clover (T. medium) - A Picture of Genomic Similarities and Differences.</title>
        <authorList>
            <person name="Dluhosova J."/>
            <person name="Istvanek J."/>
            <person name="Nedelnik J."/>
            <person name="Repkova J."/>
        </authorList>
    </citation>
    <scope>NUCLEOTIDE SEQUENCE [LARGE SCALE GENOMIC DNA]</scope>
    <source>
        <strain evidence="2">cv. 10/8</strain>
        <tissue evidence="1">Leaf</tissue>
    </source>
</reference>
<dbReference type="AlphaFoldDB" id="A0A392RWE0"/>